<accession>A0A3G8ZVV3</accession>
<evidence type="ECO:0000313" key="2">
    <source>
        <dbReference type="Proteomes" id="UP000268084"/>
    </source>
</evidence>
<protein>
    <submittedName>
        <fullName evidence="1">Sucrase ferredoxin</fullName>
    </submittedName>
</protein>
<dbReference type="PANTHER" id="PTHR31902">
    <property type="entry name" value="ACTIN PATCHES DISTAL PROTEIN 1"/>
    <property type="match status" value="1"/>
</dbReference>
<dbReference type="OrthoDB" id="3399139at2"/>
<dbReference type="RefSeq" id="WP_124799055.1">
    <property type="nucleotide sequence ID" value="NZ_CP034170.1"/>
</dbReference>
<dbReference type="EMBL" id="CP034170">
    <property type="protein sequence ID" value="AZI58146.1"/>
    <property type="molecule type" value="Genomic_DNA"/>
</dbReference>
<dbReference type="SUPFAM" id="SSF52833">
    <property type="entry name" value="Thioredoxin-like"/>
    <property type="match status" value="1"/>
</dbReference>
<dbReference type="Proteomes" id="UP000268084">
    <property type="component" value="Chromosome"/>
</dbReference>
<sequence>MIECSRTESAPDLLCSRADLEAGDDLRGTSSRFASFVLIDHRRNWSSNVAEESASIVFGQDAATLSTLTDDGLRPFAIRPLGRSADQDPYAQFVGRIGHDGLLVELPAGSVPTAESIVAATLAPAVPSAPLFAVCTNGKRDRCCAIQGRPVAERLAQELPSSKIFEISHIGGHRFAPTMLVLPSGYSYGRLTEELALEVAHAAISGLVHPGGLRGRADLSPAAQTADIIWRTEIGPAPLDDVIINEEVISSDDKNSCVVSAQVRGRARHIRLTRSHGPQIQETLCGGKPFTAAQWQMAAL</sequence>
<dbReference type="InterPro" id="IPR036249">
    <property type="entry name" value="Thioredoxin-like_sf"/>
</dbReference>
<dbReference type="InterPro" id="IPR009737">
    <property type="entry name" value="Aim32/Apd1-like"/>
</dbReference>
<name>A0A3G8ZVV3_9ACTN</name>
<dbReference type="AlphaFoldDB" id="A0A3G8ZVV3"/>
<proteinExistence type="predicted"/>
<dbReference type="KEGG" id="nak:EH165_08340"/>
<organism evidence="1 2">
    <name type="scientific">Nakamurella antarctica</name>
    <dbReference type="NCBI Taxonomy" id="1902245"/>
    <lineage>
        <taxon>Bacteria</taxon>
        <taxon>Bacillati</taxon>
        <taxon>Actinomycetota</taxon>
        <taxon>Actinomycetes</taxon>
        <taxon>Nakamurellales</taxon>
        <taxon>Nakamurellaceae</taxon>
        <taxon>Nakamurella</taxon>
    </lineage>
</organism>
<dbReference type="Pfam" id="PF06999">
    <property type="entry name" value="Suc_Fer-like"/>
    <property type="match status" value="1"/>
</dbReference>
<evidence type="ECO:0000313" key="1">
    <source>
        <dbReference type="EMBL" id="AZI58146.1"/>
    </source>
</evidence>
<keyword evidence="2" id="KW-1185">Reference proteome</keyword>
<reference evidence="1 2" key="2">
    <citation type="submission" date="2018-12" db="EMBL/GenBank/DDBJ databases">
        <title>Nakamurella antarcticus sp. nov., isolated from Antarctica South Shetland Islands soil.</title>
        <authorList>
            <person name="Peng F."/>
        </authorList>
    </citation>
    <scope>NUCLEOTIDE SEQUENCE [LARGE SCALE GENOMIC DNA]</scope>
    <source>
        <strain evidence="1 2">S14-144</strain>
    </source>
</reference>
<dbReference type="PANTHER" id="PTHR31902:SF22">
    <property type="entry name" value="SLL1203 PROTEIN"/>
    <property type="match status" value="1"/>
</dbReference>
<dbReference type="CDD" id="cd03062">
    <property type="entry name" value="TRX_Fd_Sucrase"/>
    <property type="match status" value="1"/>
</dbReference>
<reference evidence="1 2" key="1">
    <citation type="submission" date="2018-11" db="EMBL/GenBank/DDBJ databases">
        <authorList>
            <person name="Da X."/>
        </authorList>
    </citation>
    <scope>NUCLEOTIDE SEQUENCE [LARGE SCALE GENOMIC DNA]</scope>
    <source>
        <strain evidence="1 2">S14-144</strain>
    </source>
</reference>
<dbReference type="Gene3D" id="3.40.30.10">
    <property type="entry name" value="Glutaredoxin"/>
    <property type="match status" value="1"/>
</dbReference>
<gene>
    <name evidence="1" type="ORF">EH165_08340</name>
</gene>